<feature type="domain" description="Ribonucleotide reductase large subunit N-terminal" evidence="2">
    <location>
        <begin position="1"/>
        <end position="38"/>
    </location>
</feature>
<dbReference type="GO" id="GO:0005524">
    <property type="term" value="F:ATP binding"/>
    <property type="evidence" value="ECO:0007669"/>
    <property type="project" value="InterPro"/>
</dbReference>
<evidence type="ECO:0000259" key="2">
    <source>
        <dbReference type="Pfam" id="PF00317"/>
    </source>
</evidence>
<sequence>MNLTPQALKILEKRYLLKDKKGEVKESPQELLRRVARA</sequence>
<accession>A0A7C0U6Z7</accession>
<dbReference type="Pfam" id="PF00317">
    <property type="entry name" value="Ribonuc_red_lgN"/>
    <property type="match status" value="1"/>
</dbReference>
<reference evidence="3" key="1">
    <citation type="journal article" date="2020" name="mSystems">
        <title>Genome- and Community-Level Interaction Insights into Carbon Utilization and Element Cycling Functions of Hydrothermarchaeota in Hydrothermal Sediment.</title>
        <authorList>
            <person name="Zhou Z."/>
            <person name="Liu Y."/>
            <person name="Xu W."/>
            <person name="Pan J."/>
            <person name="Luo Z.H."/>
            <person name="Li M."/>
        </authorList>
    </citation>
    <scope>NUCLEOTIDE SEQUENCE [LARGE SCALE GENOMIC DNA]</scope>
    <source>
        <strain evidence="3">HyVt-115</strain>
    </source>
</reference>
<proteinExistence type="predicted"/>
<keyword evidence="1" id="KW-0215">Deoxyribonucleotide synthesis</keyword>
<comment type="caution">
    <text evidence="3">The sequence shown here is derived from an EMBL/GenBank/DDBJ whole genome shotgun (WGS) entry which is preliminary data.</text>
</comment>
<evidence type="ECO:0000313" key="3">
    <source>
        <dbReference type="EMBL" id="HDD53608.1"/>
    </source>
</evidence>
<dbReference type="SUPFAM" id="SSF48168">
    <property type="entry name" value="R1 subunit of ribonucleotide reductase, N-terminal domain"/>
    <property type="match status" value="1"/>
</dbReference>
<organism evidence="3">
    <name type="scientific">Thermosulfidibacter takaii</name>
    <dbReference type="NCBI Taxonomy" id="412593"/>
    <lineage>
        <taxon>Bacteria</taxon>
        <taxon>Pseudomonadati</taxon>
        <taxon>Thermosulfidibacterota</taxon>
        <taxon>Thermosulfidibacteria</taxon>
        <taxon>Thermosulfidibacterales</taxon>
        <taxon>Thermosulfidibacteraceae</taxon>
    </lineage>
</organism>
<dbReference type="InterPro" id="IPR013509">
    <property type="entry name" value="RNR_lsu_N"/>
</dbReference>
<dbReference type="EMBL" id="DQWS01000228">
    <property type="protein sequence ID" value="HDD53608.1"/>
    <property type="molecule type" value="Genomic_DNA"/>
</dbReference>
<name>A0A7C0U6Z7_9BACT</name>
<dbReference type="GO" id="GO:0009263">
    <property type="term" value="P:deoxyribonucleotide biosynthetic process"/>
    <property type="evidence" value="ECO:0007669"/>
    <property type="project" value="UniProtKB-KW"/>
</dbReference>
<dbReference type="Gene3D" id="3.20.70.20">
    <property type="match status" value="1"/>
</dbReference>
<gene>
    <name evidence="3" type="ORF">ENF32_06040</name>
</gene>
<dbReference type="Proteomes" id="UP000885690">
    <property type="component" value="Unassembled WGS sequence"/>
</dbReference>
<dbReference type="InterPro" id="IPR008926">
    <property type="entry name" value="RNR_R1-su_N"/>
</dbReference>
<dbReference type="GO" id="GO:0004748">
    <property type="term" value="F:ribonucleoside-diphosphate reductase activity, thioredoxin disulfide as acceptor"/>
    <property type="evidence" value="ECO:0007669"/>
    <property type="project" value="InterPro"/>
</dbReference>
<feature type="non-terminal residue" evidence="3">
    <location>
        <position position="38"/>
    </location>
</feature>
<protein>
    <recommendedName>
        <fullName evidence="2">Ribonucleotide reductase large subunit N-terminal domain-containing protein</fullName>
    </recommendedName>
</protein>
<evidence type="ECO:0000256" key="1">
    <source>
        <dbReference type="ARBA" id="ARBA00023116"/>
    </source>
</evidence>
<dbReference type="AlphaFoldDB" id="A0A7C0U6Z7"/>